<organism evidence="2 3">
    <name type="scientific">Pristionchus fissidentatus</name>
    <dbReference type="NCBI Taxonomy" id="1538716"/>
    <lineage>
        <taxon>Eukaryota</taxon>
        <taxon>Metazoa</taxon>
        <taxon>Ecdysozoa</taxon>
        <taxon>Nematoda</taxon>
        <taxon>Chromadorea</taxon>
        <taxon>Rhabditida</taxon>
        <taxon>Rhabditina</taxon>
        <taxon>Diplogasteromorpha</taxon>
        <taxon>Diplogasteroidea</taxon>
        <taxon>Neodiplogasteridae</taxon>
        <taxon>Pristionchus</taxon>
    </lineage>
</organism>
<dbReference type="InterPro" id="IPR002083">
    <property type="entry name" value="MATH/TRAF_dom"/>
</dbReference>
<dbReference type="InterPro" id="IPR008974">
    <property type="entry name" value="TRAF-like"/>
</dbReference>
<proteinExistence type="predicted"/>
<accession>A0AAV5WDR5</accession>
<comment type="caution">
    <text evidence="2">The sequence shown here is derived from an EMBL/GenBank/DDBJ whole genome shotgun (WGS) entry which is preliminary data.</text>
</comment>
<dbReference type="Gene3D" id="2.60.210.10">
    <property type="entry name" value="Apoptosis, Tumor Necrosis Factor Receptor Associated Protein 2, Chain A"/>
    <property type="match status" value="1"/>
</dbReference>
<protein>
    <recommendedName>
        <fullName evidence="1">MATH domain-containing protein</fullName>
    </recommendedName>
</protein>
<sequence length="159" mass="18272">SRITYSSRVSIDCHKTLPRSSRRKFMPGSEEFRNWKIRIGYRKRIVGVEWAIAIKQVGNEMDNKNYLSVNLKLVTEDLPAEWSCGVFQTMHIISQWDRNTKHSISPGNMAVFDADHRVWGLPGFIAIEKLSDGRKGFMTDDSIIVAIDVVVYPTRRTNV</sequence>
<name>A0AAV5WDR5_9BILA</name>
<dbReference type="EMBL" id="BTSY01000005">
    <property type="protein sequence ID" value="GMT29016.1"/>
    <property type="molecule type" value="Genomic_DNA"/>
</dbReference>
<evidence type="ECO:0000259" key="1">
    <source>
        <dbReference type="PROSITE" id="PS50144"/>
    </source>
</evidence>
<dbReference type="Proteomes" id="UP001432322">
    <property type="component" value="Unassembled WGS sequence"/>
</dbReference>
<dbReference type="PROSITE" id="PS50144">
    <property type="entry name" value="MATH"/>
    <property type="match status" value="1"/>
</dbReference>
<dbReference type="AlphaFoldDB" id="A0AAV5WDR5"/>
<evidence type="ECO:0000313" key="2">
    <source>
        <dbReference type="EMBL" id="GMT29016.1"/>
    </source>
</evidence>
<reference evidence="2" key="1">
    <citation type="submission" date="2023-10" db="EMBL/GenBank/DDBJ databases">
        <title>Genome assembly of Pristionchus species.</title>
        <authorList>
            <person name="Yoshida K."/>
            <person name="Sommer R.J."/>
        </authorList>
    </citation>
    <scope>NUCLEOTIDE SEQUENCE</scope>
    <source>
        <strain evidence="2">RS5133</strain>
    </source>
</reference>
<gene>
    <name evidence="2" type="ORF">PFISCL1PPCAC_20313</name>
</gene>
<feature type="non-terminal residue" evidence="2">
    <location>
        <position position="1"/>
    </location>
</feature>
<dbReference type="CDD" id="cd00121">
    <property type="entry name" value="MATH"/>
    <property type="match status" value="1"/>
</dbReference>
<feature type="domain" description="MATH" evidence="1">
    <location>
        <begin position="1"/>
        <end position="149"/>
    </location>
</feature>
<dbReference type="SUPFAM" id="SSF49599">
    <property type="entry name" value="TRAF domain-like"/>
    <property type="match status" value="1"/>
</dbReference>
<keyword evidence="3" id="KW-1185">Reference proteome</keyword>
<dbReference type="Pfam" id="PF22486">
    <property type="entry name" value="MATH_2"/>
    <property type="match status" value="1"/>
</dbReference>
<evidence type="ECO:0000313" key="3">
    <source>
        <dbReference type="Proteomes" id="UP001432322"/>
    </source>
</evidence>